<keyword evidence="1" id="KW-1133">Transmembrane helix</keyword>
<evidence type="ECO:0000313" key="2">
    <source>
        <dbReference type="EMBL" id="SDM27073.1"/>
    </source>
</evidence>
<accession>A0A1G9RV33</accession>
<dbReference type="STRING" id="482461.SAMN05216244_2153"/>
<evidence type="ECO:0000256" key="1">
    <source>
        <dbReference type="SAM" id="Phobius"/>
    </source>
</evidence>
<organism evidence="2 3">
    <name type="scientific">Sediminibacillus halophilus</name>
    <dbReference type="NCBI Taxonomy" id="482461"/>
    <lineage>
        <taxon>Bacteria</taxon>
        <taxon>Bacillati</taxon>
        <taxon>Bacillota</taxon>
        <taxon>Bacilli</taxon>
        <taxon>Bacillales</taxon>
        <taxon>Bacillaceae</taxon>
        <taxon>Sediminibacillus</taxon>
    </lineage>
</organism>
<keyword evidence="3" id="KW-1185">Reference proteome</keyword>
<evidence type="ECO:0000313" key="3">
    <source>
        <dbReference type="Proteomes" id="UP000182347"/>
    </source>
</evidence>
<name>A0A1G9RV33_9BACI</name>
<dbReference type="RefSeq" id="WP_074598794.1">
    <property type="nucleotide sequence ID" value="NZ_FNHF01000002.1"/>
</dbReference>
<keyword evidence="1" id="KW-0472">Membrane</keyword>
<dbReference type="EMBL" id="FNHF01000002">
    <property type="protein sequence ID" value="SDM27073.1"/>
    <property type="molecule type" value="Genomic_DNA"/>
</dbReference>
<sequence length="61" mass="7211">MENLLWGDVLVQFVYLLILVLIVMLFVSVFRSQAKRQKQLDRIEKKIDQLNSRQNNDGGLY</sequence>
<evidence type="ECO:0008006" key="4">
    <source>
        <dbReference type="Google" id="ProtNLM"/>
    </source>
</evidence>
<feature type="transmembrane region" description="Helical" evidence="1">
    <location>
        <begin position="12"/>
        <end position="30"/>
    </location>
</feature>
<dbReference type="AlphaFoldDB" id="A0A1G9RV33"/>
<proteinExistence type="predicted"/>
<gene>
    <name evidence="2" type="ORF">SAMN05216244_2153</name>
</gene>
<reference evidence="3" key="1">
    <citation type="submission" date="2016-10" db="EMBL/GenBank/DDBJ databases">
        <authorList>
            <person name="Varghese N."/>
            <person name="Submissions S."/>
        </authorList>
    </citation>
    <scope>NUCLEOTIDE SEQUENCE [LARGE SCALE GENOMIC DNA]</scope>
    <source>
        <strain evidence="3">CGMCC 1.6199</strain>
    </source>
</reference>
<protein>
    <recommendedName>
        <fullName evidence="4">DUF4083 domain-containing protein</fullName>
    </recommendedName>
</protein>
<keyword evidence="1" id="KW-0812">Transmembrane</keyword>
<dbReference type="OrthoDB" id="9979117at2"/>
<dbReference type="Proteomes" id="UP000182347">
    <property type="component" value="Unassembled WGS sequence"/>
</dbReference>